<evidence type="ECO:0000256" key="4">
    <source>
        <dbReference type="ARBA" id="ARBA00023014"/>
    </source>
</evidence>
<protein>
    <submittedName>
        <fullName evidence="6">Oxidoreductase</fullName>
    </submittedName>
</protein>
<evidence type="ECO:0000313" key="6">
    <source>
        <dbReference type="EMBL" id="ROT89691.1"/>
    </source>
</evidence>
<dbReference type="Proteomes" id="UP000285258">
    <property type="component" value="Unassembled WGS sequence"/>
</dbReference>
<dbReference type="RefSeq" id="WP_096226980.1">
    <property type="nucleotide sequence ID" value="NZ_CP168029.1"/>
</dbReference>
<evidence type="ECO:0000256" key="3">
    <source>
        <dbReference type="ARBA" id="ARBA00023004"/>
    </source>
</evidence>
<name>A0A423UJX7_9ACTN</name>
<dbReference type="GO" id="GO:0051539">
    <property type="term" value="F:4 iron, 4 sulfur cluster binding"/>
    <property type="evidence" value="ECO:0007669"/>
    <property type="project" value="UniProtKB-KW"/>
</dbReference>
<feature type="domain" description="4Fe-4S ferredoxin-type" evidence="5">
    <location>
        <begin position="4"/>
        <end position="34"/>
    </location>
</feature>
<dbReference type="PANTHER" id="PTHR43177:SF3">
    <property type="entry name" value="PROTEIN NRFC HOMOLOG"/>
    <property type="match status" value="1"/>
</dbReference>
<gene>
    <name evidence="6" type="ORF">DMP12_08080</name>
</gene>
<keyword evidence="4" id="KW-0411">Iron-sulfur</keyword>
<organism evidence="6 7">
    <name type="scientific">Gordonibacter urolithinfaciens</name>
    <dbReference type="NCBI Taxonomy" id="1335613"/>
    <lineage>
        <taxon>Bacteria</taxon>
        <taxon>Bacillati</taxon>
        <taxon>Actinomycetota</taxon>
        <taxon>Coriobacteriia</taxon>
        <taxon>Eggerthellales</taxon>
        <taxon>Eggerthellaceae</taxon>
        <taxon>Gordonibacter</taxon>
    </lineage>
</organism>
<comment type="caution">
    <text evidence="6">The sequence shown here is derived from an EMBL/GenBank/DDBJ whole genome shotgun (WGS) entry which is preliminary data.</text>
</comment>
<reference evidence="7" key="1">
    <citation type="submission" date="2018-05" db="EMBL/GenBank/DDBJ databases">
        <title>Genome Sequencing of selected type strains of the family Eggerthellaceae.</title>
        <authorList>
            <person name="Danylec N."/>
            <person name="Stoll D.A."/>
            <person name="Doetsch A."/>
            <person name="Huch M."/>
        </authorList>
    </citation>
    <scope>NUCLEOTIDE SEQUENCE [LARGE SCALE GENOMIC DNA]</scope>
    <source>
        <strain evidence="7">DSM 27213</strain>
    </source>
</reference>
<sequence length="111" mass="12476">MGKIGLMIDYEYCTGCQSCELACKNEHGFPLDKWGIKMMEFGPFEMEEGKLEWNYLPFPTSYCDLCAERVESGGIPTCALHCLANVIEWGPVDELSKKLEDKGSKAVIFLP</sequence>
<dbReference type="AlphaFoldDB" id="A0A423UJX7"/>
<dbReference type="GO" id="GO:0046872">
    <property type="term" value="F:metal ion binding"/>
    <property type="evidence" value="ECO:0007669"/>
    <property type="project" value="UniProtKB-KW"/>
</dbReference>
<evidence type="ECO:0000259" key="5">
    <source>
        <dbReference type="PROSITE" id="PS51379"/>
    </source>
</evidence>
<dbReference type="PANTHER" id="PTHR43177">
    <property type="entry name" value="PROTEIN NRFC"/>
    <property type="match status" value="1"/>
</dbReference>
<dbReference type="PROSITE" id="PS51379">
    <property type="entry name" value="4FE4S_FER_2"/>
    <property type="match status" value="1"/>
</dbReference>
<dbReference type="InterPro" id="IPR017896">
    <property type="entry name" value="4Fe4S_Fe-S-bd"/>
</dbReference>
<dbReference type="EMBL" id="QIBW01000008">
    <property type="protein sequence ID" value="ROT89691.1"/>
    <property type="molecule type" value="Genomic_DNA"/>
</dbReference>
<evidence type="ECO:0000256" key="2">
    <source>
        <dbReference type="ARBA" id="ARBA00022723"/>
    </source>
</evidence>
<evidence type="ECO:0000256" key="1">
    <source>
        <dbReference type="ARBA" id="ARBA00022485"/>
    </source>
</evidence>
<keyword evidence="1" id="KW-0004">4Fe-4S</keyword>
<dbReference type="InterPro" id="IPR050954">
    <property type="entry name" value="ET_IronSulfur_Cluster-Binding"/>
</dbReference>
<keyword evidence="3" id="KW-0408">Iron</keyword>
<accession>A0A423UJX7</accession>
<dbReference type="Gene3D" id="3.30.70.20">
    <property type="match status" value="1"/>
</dbReference>
<keyword evidence="2" id="KW-0479">Metal-binding</keyword>
<dbReference type="SUPFAM" id="SSF54862">
    <property type="entry name" value="4Fe-4S ferredoxins"/>
    <property type="match status" value="1"/>
</dbReference>
<evidence type="ECO:0000313" key="7">
    <source>
        <dbReference type="Proteomes" id="UP000285258"/>
    </source>
</evidence>
<proteinExistence type="predicted"/>